<feature type="transmembrane region" description="Helical" evidence="7">
    <location>
        <begin position="13"/>
        <end position="39"/>
    </location>
</feature>
<feature type="transmembrane region" description="Helical" evidence="7">
    <location>
        <begin position="60"/>
        <end position="78"/>
    </location>
</feature>
<dbReference type="GO" id="GO:0005886">
    <property type="term" value="C:plasma membrane"/>
    <property type="evidence" value="ECO:0007669"/>
    <property type="project" value="UniProtKB-SubCell"/>
</dbReference>
<dbReference type="InterPro" id="IPR011066">
    <property type="entry name" value="MscS_channel_C_sf"/>
</dbReference>
<evidence type="ECO:0000256" key="3">
    <source>
        <dbReference type="ARBA" id="ARBA00022475"/>
    </source>
</evidence>
<keyword evidence="3" id="KW-1003">Cell membrane</keyword>
<dbReference type="AlphaFoldDB" id="A0A3A9KW63"/>
<organism evidence="11 12">
    <name type="scientific">Salipaludibacillus neizhouensis</name>
    <dbReference type="NCBI Taxonomy" id="885475"/>
    <lineage>
        <taxon>Bacteria</taxon>
        <taxon>Bacillati</taxon>
        <taxon>Bacillota</taxon>
        <taxon>Bacilli</taxon>
        <taxon>Bacillales</taxon>
        <taxon>Bacillaceae</taxon>
    </lineage>
</organism>
<dbReference type="PANTHER" id="PTHR43634:SF2">
    <property type="entry name" value="LOW CONDUCTANCE MECHANOSENSITIVE CHANNEL YNAI"/>
    <property type="match status" value="1"/>
</dbReference>
<dbReference type="Proteomes" id="UP000281498">
    <property type="component" value="Unassembled WGS sequence"/>
</dbReference>
<dbReference type="InterPro" id="IPR011014">
    <property type="entry name" value="MscS_channel_TM-2"/>
</dbReference>
<dbReference type="Pfam" id="PF21088">
    <property type="entry name" value="MS_channel_1st"/>
    <property type="match status" value="1"/>
</dbReference>
<name>A0A3A9KW63_9BACI</name>
<keyword evidence="5 7" id="KW-1133">Transmembrane helix</keyword>
<feature type="transmembrane region" description="Helical" evidence="7">
    <location>
        <begin position="128"/>
        <end position="149"/>
    </location>
</feature>
<dbReference type="Gene3D" id="3.30.70.100">
    <property type="match status" value="1"/>
</dbReference>
<dbReference type="InterPro" id="IPR023408">
    <property type="entry name" value="MscS_beta-dom_sf"/>
</dbReference>
<dbReference type="SUPFAM" id="SSF82861">
    <property type="entry name" value="Mechanosensitive channel protein MscS (YggB), transmembrane region"/>
    <property type="match status" value="1"/>
</dbReference>
<evidence type="ECO:0000259" key="9">
    <source>
        <dbReference type="Pfam" id="PF21082"/>
    </source>
</evidence>
<feature type="domain" description="Mechanosensitive ion channel MscS" evidence="8">
    <location>
        <begin position="178"/>
        <end position="243"/>
    </location>
</feature>
<reference evidence="11 12" key="1">
    <citation type="submission" date="2017-10" db="EMBL/GenBank/DDBJ databases">
        <title>Bacillus sp. nov., a halophilic bacterium isolated from a Keqin Lake.</title>
        <authorList>
            <person name="Wang H."/>
        </authorList>
    </citation>
    <scope>NUCLEOTIDE SEQUENCE [LARGE SCALE GENOMIC DNA]</scope>
    <source>
        <strain evidence="11 12">KCTC 13187</strain>
    </source>
</reference>
<comment type="subcellular location">
    <subcellularLocation>
        <location evidence="1">Cell membrane</location>
        <topology evidence="1">Multi-pass membrane protein</topology>
    </subcellularLocation>
</comment>
<dbReference type="InterPro" id="IPR010920">
    <property type="entry name" value="LSM_dom_sf"/>
</dbReference>
<dbReference type="InterPro" id="IPR049142">
    <property type="entry name" value="MS_channel_1st"/>
</dbReference>
<evidence type="ECO:0000256" key="7">
    <source>
        <dbReference type="SAM" id="Phobius"/>
    </source>
</evidence>
<sequence length="359" mass="40993">MNYWFLALTWQEISIAIGIFFLFLLFRKLFTTYIFKLILAFSKKAPTDILTSGLLAFERPLRSFFVAIGLFTAFYYLPTPETFDVTIYRIFRTLIIGHIAWGIYNISASSSTIFTRVGTRLDIKFDQIVLPFLSKLIRFAVIAMAISIIADVWDFNVDGFVAGLGLGGLAFALAAQESLGNFFGGVIIITEKPFTLGDWISTPTVEGIVEDINFRSTSIRTFADTIIVIPNSTLANEAIQNWSSMRKRQVSFDLGIKYSTPRNKVKRCTERIDNLLKVRDDIDQETIIVRFNEFNDSSLDIMIYFFTKTTAWLEHMEVKENINLEIMAILEDEGVSVAFPSRSIYMESENNKDEEENQM</sequence>
<dbReference type="Pfam" id="PF00924">
    <property type="entry name" value="MS_channel_2nd"/>
    <property type="match status" value="1"/>
</dbReference>
<dbReference type="InterPro" id="IPR049278">
    <property type="entry name" value="MS_channel_C"/>
</dbReference>
<keyword evidence="12" id="KW-1185">Reference proteome</keyword>
<evidence type="ECO:0000256" key="5">
    <source>
        <dbReference type="ARBA" id="ARBA00022989"/>
    </source>
</evidence>
<gene>
    <name evidence="11" type="ORF">CR203_02045</name>
</gene>
<dbReference type="PANTHER" id="PTHR43634">
    <property type="entry name" value="OW CONDUCTANCE MECHANOSENSITIVE CHANNEL"/>
    <property type="match status" value="1"/>
</dbReference>
<comment type="caution">
    <text evidence="11">The sequence shown here is derived from an EMBL/GenBank/DDBJ whole genome shotgun (WGS) entry which is preliminary data.</text>
</comment>
<accession>A0A3A9KW63</accession>
<keyword evidence="6 7" id="KW-0472">Membrane</keyword>
<dbReference type="InterPro" id="IPR006685">
    <property type="entry name" value="MscS_channel_2nd"/>
</dbReference>
<dbReference type="Gene3D" id="2.30.30.60">
    <property type="match status" value="1"/>
</dbReference>
<dbReference type="SUPFAM" id="SSF50182">
    <property type="entry name" value="Sm-like ribonucleoproteins"/>
    <property type="match status" value="1"/>
</dbReference>
<feature type="domain" description="Mechanosensitive ion channel transmembrane helices 2/3" evidence="10">
    <location>
        <begin position="135"/>
        <end position="176"/>
    </location>
</feature>
<feature type="transmembrane region" description="Helical" evidence="7">
    <location>
        <begin position="90"/>
        <end position="107"/>
    </location>
</feature>
<feature type="transmembrane region" description="Helical" evidence="7">
    <location>
        <begin position="155"/>
        <end position="175"/>
    </location>
</feature>
<proteinExistence type="inferred from homology"/>
<dbReference type="EMBL" id="PDOE01000001">
    <property type="protein sequence ID" value="RKL68846.1"/>
    <property type="molecule type" value="Genomic_DNA"/>
</dbReference>
<dbReference type="Gene3D" id="1.10.287.1260">
    <property type="match status" value="1"/>
</dbReference>
<evidence type="ECO:0000313" key="12">
    <source>
        <dbReference type="Proteomes" id="UP000281498"/>
    </source>
</evidence>
<dbReference type="Pfam" id="PF21082">
    <property type="entry name" value="MS_channel_3rd"/>
    <property type="match status" value="1"/>
</dbReference>
<dbReference type="GO" id="GO:0055085">
    <property type="term" value="P:transmembrane transport"/>
    <property type="evidence" value="ECO:0007669"/>
    <property type="project" value="InterPro"/>
</dbReference>
<dbReference type="InterPro" id="IPR045042">
    <property type="entry name" value="YnaI-like"/>
</dbReference>
<dbReference type="RefSeq" id="WP_110936514.1">
    <property type="nucleotide sequence ID" value="NZ_KZ614146.1"/>
</dbReference>
<keyword evidence="4 7" id="KW-0812">Transmembrane</keyword>
<evidence type="ECO:0000256" key="6">
    <source>
        <dbReference type="ARBA" id="ARBA00023136"/>
    </source>
</evidence>
<evidence type="ECO:0000256" key="2">
    <source>
        <dbReference type="ARBA" id="ARBA00008017"/>
    </source>
</evidence>
<evidence type="ECO:0000313" key="11">
    <source>
        <dbReference type="EMBL" id="RKL68846.1"/>
    </source>
</evidence>
<dbReference type="OrthoDB" id="9809206at2"/>
<protein>
    <submittedName>
        <fullName evidence="11">Mechanosensitive ion channel protein</fullName>
    </submittedName>
</protein>
<comment type="similarity">
    <text evidence="2">Belongs to the MscS (TC 1.A.23) family.</text>
</comment>
<evidence type="ECO:0000256" key="4">
    <source>
        <dbReference type="ARBA" id="ARBA00022692"/>
    </source>
</evidence>
<dbReference type="SUPFAM" id="SSF82689">
    <property type="entry name" value="Mechanosensitive channel protein MscS (YggB), C-terminal domain"/>
    <property type="match status" value="1"/>
</dbReference>
<evidence type="ECO:0000259" key="8">
    <source>
        <dbReference type="Pfam" id="PF00924"/>
    </source>
</evidence>
<evidence type="ECO:0000259" key="10">
    <source>
        <dbReference type="Pfam" id="PF21088"/>
    </source>
</evidence>
<feature type="domain" description="Mechanosensitive ion channel MscS C-terminal" evidence="9">
    <location>
        <begin position="250"/>
        <end position="336"/>
    </location>
</feature>
<evidence type="ECO:0000256" key="1">
    <source>
        <dbReference type="ARBA" id="ARBA00004651"/>
    </source>
</evidence>